<evidence type="ECO:0000256" key="1">
    <source>
        <dbReference type="SAM" id="MobiDB-lite"/>
    </source>
</evidence>
<proteinExistence type="predicted"/>
<dbReference type="InterPro" id="IPR026960">
    <property type="entry name" value="RVT-Znf"/>
</dbReference>
<evidence type="ECO:0000313" key="3">
    <source>
        <dbReference type="EMBL" id="KAG0573955.1"/>
    </source>
</evidence>
<feature type="region of interest" description="Disordered" evidence="1">
    <location>
        <begin position="248"/>
        <end position="273"/>
    </location>
</feature>
<name>A0A8T0HTA1_CERPU</name>
<feature type="compositionally biased region" description="Polar residues" evidence="1">
    <location>
        <begin position="337"/>
        <end position="348"/>
    </location>
</feature>
<sequence>MQKQEPMRLTFQLIEQGYNTSEQTRIFQRIWHTWRPRKVAAMNKLTLGGGLPVGEWRKKIGDAGSCRMCNDNRADTPQHSLVTCSHVNIAWQRYNDTRSTLDSTLLPLVWPQYITDLIDPLGTPLSADTFTWDSQGRTKIDMNTPWDILRSCLLKFIWCQRCRYELNNHPFHLGAALLNAWRTTIYIGMEAELEIEKYKKPERCQAMTDKLTEIWSNGNIFANRGATRLAWMLLPPERWLTIGDAVKPDDTELERESDSDTGDPSVVEPQDTQLQASITELFKTVRQTLAERLADPNNRSHMPRRRPKARPKIKAKRGPNNRTKQPSSSQSHPTSTADQPTTSQRPTAQPQQEEPPDRRQDHNLLRTQISTLDPVQPRTRRRKSHHHHHHHQAHIAFQCN</sequence>
<protein>
    <recommendedName>
        <fullName evidence="2">Reverse transcriptase zinc-binding domain-containing protein</fullName>
    </recommendedName>
</protein>
<dbReference type="EMBL" id="CM026426">
    <property type="protein sequence ID" value="KAG0573955.1"/>
    <property type="molecule type" value="Genomic_DNA"/>
</dbReference>
<dbReference type="AlphaFoldDB" id="A0A8T0HTA1"/>
<gene>
    <name evidence="3" type="ORF">KC19_VG224700</name>
</gene>
<feature type="compositionally biased region" description="Low complexity" evidence="1">
    <location>
        <begin position="325"/>
        <end position="336"/>
    </location>
</feature>
<dbReference type="Proteomes" id="UP000822688">
    <property type="component" value="Chromosome V"/>
</dbReference>
<feature type="domain" description="Reverse transcriptase zinc-binding" evidence="2">
    <location>
        <begin position="20"/>
        <end position="91"/>
    </location>
</feature>
<feature type="compositionally biased region" description="Basic residues" evidence="1">
    <location>
        <begin position="301"/>
        <end position="319"/>
    </location>
</feature>
<dbReference type="Pfam" id="PF13966">
    <property type="entry name" value="zf-RVT"/>
    <property type="match status" value="1"/>
</dbReference>
<comment type="caution">
    <text evidence="3">The sequence shown here is derived from an EMBL/GenBank/DDBJ whole genome shotgun (WGS) entry which is preliminary data.</text>
</comment>
<evidence type="ECO:0000313" key="4">
    <source>
        <dbReference type="Proteomes" id="UP000822688"/>
    </source>
</evidence>
<feature type="region of interest" description="Disordered" evidence="1">
    <location>
        <begin position="290"/>
        <end position="400"/>
    </location>
</feature>
<reference evidence="3" key="1">
    <citation type="submission" date="2020-06" db="EMBL/GenBank/DDBJ databases">
        <title>WGS assembly of Ceratodon purpureus strain R40.</title>
        <authorList>
            <person name="Carey S.B."/>
            <person name="Jenkins J."/>
            <person name="Shu S."/>
            <person name="Lovell J.T."/>
            <person name="Sreedasyam A."/>
            <person name="Maumus F."/>
            <person name="Tiley G.P."/>
            <person name="Fernandez-Pozo N."/>
            <person name="Barry K."/>
            <person name="Chen C."/>
            <person name="Wang M."/>
            <person name="Lipzen A."/>
            <person name="Daum C."/>
            <person name="Saski C.A."/>
            <person name="Payton A.C."/>
            <person name="Mcbreen J.C."/>
            <person name="Conrad R.E."/>
            <person name="Kollar L.M."/>
            <person name="Olsson S."/>
            <person name="Huttunen S."/>
            <person name="Landis J.B."/>
            <person name="Wickett N.J."/>
            <person name="Johnson M.G."/>
            <person name="Rensing S.A."/>
            <person name="Grimwood J."/>
            <person name="Schmutz J."/>
            <person name="Mcdaniel S.F."/>
        </authorList>
    </citation>
    <scope>NUCLEOTIDE SEQUENCE</scope>
    <source>
        <strain evidence="3">R40</strain>
    </source>
</reference>
<accession>A0A8T0HTA1</accession>
<feature type="compositionally biased region" description="Basic and acidic residues" evidence="1">
    <location>
        <begin position="248"/>
        <end position="258"/>
    </location>
</feature>
<feature type="compositionally biased region" description="Basic residues" evidence="1">
    <location>
        <begin position="378"/>
        <end position="393"/>
    </location>
</feature>
<organism evidence="3 4">
    <name type="scientific">Ceratodon purpureus</name>
    <name type="common">Fire moss</name>
    <name type="synonym">Dicranum purpureum</name>
    <dbReference type="NCBI Taxonomy" id="3225"/>
    <lineage>
        <taxon>Eukaryota</taxon>
        <taxon>Viridiplantae</taxon>
        <taxon>Streptophyta</taxon>
        <taxon>Embryophyta</taxon>
        <taxon>Bryophyta</taxon>
        <taxon>Bryophytina</taxon>
        <taxon>Bryopsida</taxon>
        <taxon>Dicranidae</taxon>
        <taxon>Pseudoditrichales</taxon>
        <taxon>Ditrichaceae</taxon>
        <taxon>Ceratodon</taxon>
    </lineage>
</organism>
<keyword evidence="4" id="KW-1185">Reference proteome</keyword>
<feature type="compositionally biased region" description="Basic and acidic residues" evidence="1">
    <location>
        <begin position="355"/>
        <end position="364"/>
    </location>
</feature>
<evidence type="ECO:0000259" key="2">
    <source>
        <dbReference type="Pfam" id="PF13966"/>
    </source>
</evidence>